<dbReference type="Pfam" id="PF00202">
    <property type="entry name" value="Aminotran_3"/>
    <property type="match status" value="1"/>
</dbReference>
<keyword evidence="7" id="KW-0963">Cytoplasm</keyword>
<dbReference type="EMBL" id="JACASX010000001">
    <property type="protein sequence ID" value="NWK04531.1"/>
    <property type="molecule type" value="Genomic_DNA"/>
</dbReference>
<evidence type="ECO:0000256" key="2">
    <source>
        <dbReference type="ARBA" id="ARBA00022576"/>
    </source>
</evidence>
<proteinExistence type="inferred from homology"/>
<comment type="catalytic activity">
    <reaction evidence="7">
        <text>(8S)-8-amino-7-oxononanoate + S-adenosyl-L-methionine = S-adenosyl-4-methylsulfanyl-2-oxobutanoate + (7R,8S)-7,8-diammoniononanoate</text>
        <dbReference type="Rhea" id="RHEA:16861"/>
        <dbReference type="ChEBI" id="CHEBI:16490"/>
        <dbReference type="ChEBI" id="CHEBI:59789"/>
        <dbReference type="ChEBI" id="CHEBI:149468"/>
        <dbReference type="ChEBI" id="CHEBI:149469"/>
        <dbReference type="EC" id="2.6.1.62"/>
    </reaction>
</comment>
<dbReference type="InterPro" id="IPR015424">
    <property type="entry name" value="PyrdxlP-dep_Trfase"/>
</dbReference>
<feature type="binding site" evidence="7">
    <location>
        <position position="145"/>
    </location>
    <ligand>
        <name>substrate</name>
    </ligand>
</feature>
<dbReference type="InterPro" id="IPR015422">
    <property type="entry name" value="PyrdxlP-dep_Trfase_small"/>
</dbReference>
<evidence type="ECO:0000256" key="7">
    <source>
        <dbReference type="HAMAP-Rule" id="MF_00834"/>
    </source>
</evidence>
<keyword evidence="6 7" id="KW-0663">Pyridoxal phosphate</keyword>
<dbReference type="InterPro" id="IPR005815">
    <property type="entry name" value="BioA"/>
</dbReference>
<dbReference type="Gene3D" id="3.90.1150.10">
    <property type="entry name" value="Aspartate Aminotransferase, domain 1"/>
    <property type="match status" value="1"/>
</dbReference>
<comment type="caution">
    <text evidence="8">The sequence shown here is derived from an EMBL/GenBank/DDBJ whole genome shotgun (WGS) entry which is preliminary data.</text>
</comment>
<dbReference type="GO" id="GO:0005737">
    <property type="term" value="C:cytoplasm"/>
    <property type="evidence" value="ECO:0007669"/>
    <property type="project" value="UniProtKB-SubCell"/>
</dbReference>
<gene>
    <name evidence="7 8" type="primary">bioA</name>
    <name evidence="8" type="ORF">HX833_00325</name>
</gene>
<dbReference type="HAMAP" id="MF_00834">
    <property type="entry name" value="BioA"/>
    <property type="match status" value="1"/>
</dbReference>
<keyword evidence="2 7" id="KW-0032">Aminotransferase</keyword>
<dbReference type="PANTHER" id="PTHR42684:SF3">
    <property type="entry name" value="ADENOSYLMETHIONINE-8-AMINO-7-OXONONANOATE AMINOTRANSFERASE"/>
    <property type="match status" value="1"/>
</dbReference>
<dbReference type="AlphaFoldDB" id="A0A7K4NNP3"/>
<evidence type="ECO:0000256" key="3">
    <source>
        <dbReference type="ARBA" id="ARBA00022679"/>
    </source>
</evidence>
<feature type="binding site" evidence="7">
    <location>
        <position position="316"/>
    </location>
    <ligand>
        <name>substrate</name>
    </ligand>
</feature>
<comment type="caution">
    <text evidence="7">Lacks conserved residue(s) required for the propagation of feature annotation.</text>
</comment>
<comment type="subcellular location">
    <subcellularLocation>
        <location evidence="7">Cytoplasm</location>
    </subcellularLocation>
</comment>
<feature type="binding site" evidence="7">
    <location>
        <position position="252"/>
    </location>
    <ligand>
        <name>pyridoxal 5'-phosphate</name>
        <dbReference type="ChEBI" id="CHEBI:597326"/>
    </ligand>
</feature>
<dbReference type="PROSITE" id="PS00600">
    <property type="entry name" value="AA_TRANSFER_CLASS_3"/>
    <property type="match status" value="1"/>
</dbReference>
<dbReference type="PANTHER" id="PTHR42684">
    <property type="entry name" value="ADENOSYLMETHIONINE-8-AMINO-7-OXONONANOATE AMINOTRANSFERASE"/>
    <property type="match status" value="1"/>
</dbReference>
<comment type="pathway">
    <text evidence="7">Cofactor biosynthesis; biotin biosynthesis; 7,8-diaminononanoate from 8-amino-7-oxononanoate (SAM route): step 1/1.</text>
</comment>
<dbReference type="CDD" id="cd00610">
    <property type="entry name" value="OAT_like"/>
    <property type="match status" value="1"/>
</dbReference>
<comment type="subunit">
    <text evidence="7">Homodimer.</text>
</comment>
<feature type="binding site" evidence="7">
    <location>
        <begin position="112"/>
        <end position="113"/>
    </location>
    <ligand>
        <name>pyridoxal 5'-phosphate</name>
        <dbReference type="ChEBI" id="CHEBI:597326"/>
    </ligand>
</feature>
<evidence type="ECO:0000313" key="8">
    <source>
        <dbReference type="EMBL" id="NWK04531.1"/>
    </source>
</evidence>
<evidence type="ECO:0000313" key="9">
    <source>
        <dbReference type="Proteomes" id="UP000526196"/>
    </source>
</evidence>
<dbReference type="NCBIfam" id="TIGR00508">
    <property type="entry name" value="bioA"/>
    <property type="match status" value="1"/>
</dbReference>
<dbReference type="InterPro" id="IPR015421">
    <property type="entry name" value="PyrdxlP-dep_Trfase_major"/>
</dbReference>
<feature type="site" description="Participates in the substrate recognition with KAPA and in a stacking interaction with the adenine ring of SAM" evidence="7">
    <location>
        <position position="18"/>
    </location>
</feature>
<feature type="binding site" evidence="7">
    <location>
        <position position="281"/>
    </location>
    <ligand>
        <name>substrate</name>
    </ligand>
</feature>
<name>A0A7K4NNP3_9ARCH</name>
<feature type="binding site" evidence="7">
    <location>
        <begin position="317"/>
        <end position="318"/>
    </location>
    <ligand>
        <name>pyridoxal 5'-phosphate</name>
        <dbReference type="ChEBI" id="CHEBI:597326"/>
    </ligand>
</feature>
<dbReference type="GO" id="GO:0004015">
    <property type="term" value="F:adenosylmethionine-8-amino-7-oxononanoate transaminase activity"/>
    <property type="evidence" value="ECO:0007669"/>
    <property type="project" value="UniProtKB-UniRule"/>
</dbReference>
<dbReference type="UniPathway" id="UPA00078">
    <property type="reaction ID" value="UER00160"/>
</dbReference>
<dbReference type="GO" id="GO:0030170">
    <property type="term" value="F:pyridoxal phosphate binding"/>
    <property type="evidence" value="ECO:0007669"/>
    <property type="project" value="UniProtKB-UniRule"/>
</dbReference>
<dbReference type="Gene3D" id="3.40.640.10">
    <property type="entry name" value="Type I PLP-dependent aspartate aminotransferase-like (Major domain)"/>
    <property type="match status" value="1"/>
</dbReference>
<dbReference type="PIRSF" id="PIRSF000521">
    <property type="entry name" value="Transaminase_4ab_Lys_Orn"/>
    <property type="match status" value="1"/>
</dbReference>
<comment type="cofactor">
    <cofactor evidence="1 7">
        <name>pyridoxal 5'-phosphate</name>
        <dbReference type="ChEBI" id="CHEBI:597326"/>
    </cofactor>
</comment>
<dbReference type="Proteomes" id="UP000526196">
    <property type="component" value="Unassembled WGS sequence"/>
</dbReference>
<reference evidence="8 9" key="1">
    <citation type="journal article" date="2019" name="Environ. Microbiol.">
        <title>Genomics insights into ecotype formation of ammonia-oxidizing archaea in the deep ocean.</title>
        <authorList>
            <person name="Wang Y."/>
            <person name="Huang J.M."/>
            <person name="Cui G.J."/>
            <person name="Nunoura T."/>
            <person name="Takaki Y."/>
            <person name="Li W.L."/>
            <person name="Li J."/>
            <person name="Gao Z.M."/>
            <person name="Takai K."/>
            <person name="Zhang A.Q."/>
            <person name="Stepanauskas R."/>
        </authorList>
    </citation>
    <scope>NUCLEOTIDE SEQUENCE [LARGE SCALE GENOMIC DNA]</scope>
    <source>
        <strain evidence="8 9">F20</strain>
    </source>
</reference>
<accession>A0A7K4NNP3</accession>
<keyword evidence="3 7" id="KW-0808">Transferase</keyword>
<dbReference type="EC" id="2.6.1.62" evidence="7"/>
<protein>
    <recommendedName>
        <fullName evidence="7">Adenosylmethionine-8-amino-7-oxononanoate aminotransferase</fullName>
        <ecNumber evidence="7">2.6.1.62</ecNumber>
    </recommendedName>
    <alternativeName>
        <fullName evidence="7">7,8-diamino-pelargonic acid aminotransferase</fullName>
        <shortName evidence="7">DAPA AT</shortName>
        <shortName evidence="7">DAPA aminotransferase</shortName>
    </alternativeName>
    <alternativeName>
        <fullName evidence="7">7,8-diaminononanoate synthase</fullName>
        <shortName evidence="7">DANS</shortName>
    </alternativeName>
    <alternativeName>
        <fullName evidence="7">Diaminopelargonic acid synthase</fullName>
    </alternativeName>
</protein>
<dbReference type="InterPro" id="IPR005814">
    <property type="entry name" value="Aminotrans_3"/>
</dbReference>
<feature type="modified residue" description="N6-(pyridoxal phosphate)lysine" evidence="7">
    <location>
        <position position="281"/>
    </location>
</feature>
<dbReference type="SUPFAM" id="SSF53383">
    <property type="entry name" value="PLP-dependent transferases"/>
    <property type="match status" value="1"/>
</dbReference>
<comment type="similarity">
    <text evidence="7">Belongs to the class-III pyridoxal-phosphate-dependent aminotransferase family. BioA subfamily.</text>
</comment>
<evidence type="ECO:0000256" key="4">
    <source>
        <dbReference type="ARBA" id="ARBA00022691"/>
    </source>
</evidence>
<evidence type="ECO:0000256" key="1">
    <source>
        <dbReference type="ARBA" id="ARBA00001933"/>
    </source>
</evidence>
<evidence type="ECO:0000256" key="6">
    <source>
        <dbReference type="ARBA" id="ARBA00022898"/>
    </source>
</evidence>
<sequence length="448" mass="50582">MNNICAVMKNQNHLWHPNTQMSEWNKFPKIVRGEGMWLIDEDGNRLLDGVASMWCNVWGHSKKELVNAIIKQTKKLQHAPLFNLTNEPSESLAKKLIKLSPNMTQVFFSDNGSTAMEVAIKIALQYWNNVGENKKTNIATLENGYHGDTFGAMSVGYVPEFFSKFRSKLFSTIQFPVPRTIFAGTHKKMSSKEYEEYCLSKIEDKLKKDNSIAAFVMESGAQMAGGVIIYPKTFQKKISQICKKNDVLFVLDEIATGFGRLGSMVEYQSQNSIPDIVSFGKMLTGGYQTFAATLTTKKINDSFLGKFSEFKHLFHGHTYTGNPIAAALSLKNIELYEKYHLIEKIQKTSKVFENKINDISNLDIVGEIRHKGMVMGIDLVQNKNSNKPISSKTSINKLVFDEGRKHQIYFRTLGNTIMLVPPLAISQKDLNFLIDGTICTIKSISRKL</sequence>
<feature type="binding site" evidence="7">
    <location>
        <position position="411"/>
    </location>
    <ligand>
        <name>substrate</name>
    </ligand>
</feature>
<keyword evidence="4 7" id="KW-0949">S-adenosyl-L-methionine</keyword>
<dbReference type="GO" id="GO:0009102">
    <property type="term" value="P:biotin biosynthetic process"/>
    <property type="evidence" value="ECO:0007669"/>
    <property type="project" value="UniProtKB-UniRule"/>
</dbReference>
<comment type="function">
    <text evidence="7">Catalyzes the transfer of the alpha-amino group from S-adenosyl-L-methionine (SAM) to 7-keto-8-aminopelargonic acid (KAPA) to form 7,8-diaminopelargonic acid (DAPA). It is the only aminotransferase known to utilize SAM as an amino donor.</text>
</comment>
<evidence type="ECO:0000256" key="5">
    <source>
        <dbReference type="ARBA" id="ARBA00022756"/>
    </source>
</evidence>
<keyword evidence="5 7" id="KW-0093">Biotin biosynthesis</keyword>
<dbReference type="InterPro" id="IPR049704">
    <property type="entry name" value="Aminotrans_3_PPA_site"/>
</dbReference>
<organism evidence="8 9">
    <name type="scientific">Marine Group I thaumarchaeote</name>
    <dbReference type="NCBI Taxonomy" id="2511932"/>
    <lineage>
        <taxon>Archaea</taxon>
        <taxon>Nitrososphaerota</taxon>
        <taxon>Marine Group I</taxon>
    </lineage>
</organism>